<comment type="caution">
    <text evidence="1">The sequence shown here is derived from an EMBL/GenBank/DDBJ whole genome shotgun (WGS) entry which is preliminary data.</text>
</comment>
<name>A0A316JC40_9HYPH</name>
<dbReference type="EMBL" id="QGDB01000002">
    <property type="protein sequence ID" value="PWL18801.1"/>
    <property type="molecule type" value="Genomic_DNA"/>
</dbReference>
<evidence type="ECO:0000313" key="1">
    <source>
        <dbReference type="EMBL" id="PWL18801.1"/>
    </source>
</evidence>
<keyword evidence="2" id="KW-1185">Reference proteome</keyword>
<protein>
    <submittedName>
        <fullName evidence="1">Uncharacterized protein</fullName>
    </submittedName>
</protein>
<dbReference type="AlphaFoldDB" id="A0A316JC40"/>
<evidence type="ECO:0000313" key="2">
    <source>
        <dbReference type="Proteomes" id="UP000245865"/>
    </source>
</evidence>
<proteinExistence type="predicted"/>
<dbReference type="Proteomes" id="UP000245865">
    <property type="component" value="Unassembled WGS sequence"/>
</dbReference>
<gene>
    <name evidence="1" type="ORF">DKP76_06975</name>
</gene>
<reference evidence="1 2" key="1">
    <citation type="submission" date="2018-05" db="EMBL/GenBank/DDBJ databases">
        <title>Comparative genomic sequence analysis between strain HN4 and CCM 8460T (Falsochrobactrum ovis) will provide more evidence to prove that HN4 is a new species of Falsochrobactrum.</title>
        <authorList>
            <person name="Lyu W."/>
            <person name="Sun L."/>
            <person name="Yao L."/>
        </authorList>
    </citation>
    <scope>NUCLEOTIDE SEQUENCE [LARGE SCALE GENOMIC DNA]</scope>
    <source>
        <strain evidence="1 2">HN4</strain>
    </source>
</reference>
<organism evidence="1 2">
    <name type="scientific">Falsochrobactrum shanghaiense</name>
    <dbReference type="NCBI Taxonomy" id="2201899"/>
    <lineage>
        <taxon>Bacteria</taxon>
        <taxon>Pseudomonadati</taxon>
        <taxon>Pseudomonadota</taxon>
        <taxon>Alphaproteobacteria</taxon>
        <taxon>Hyphomicrobiales</taxon>
        <taxon>Brucellaceae</taxon>
        <taxon>Falsochrobactrum</taxon>
    </lineage>
</organism>
<accession>A0A316JC40</accession>
<sequence length="77" mass="8409">MEGSGLTIPADIENTAIEICDTHLGWTTSEIVMKAILAERQRCADVAIQYFRSDEYNSNQRSAGAMIYVAILAGENA</sequence>